<proteinExistence type="predicted"/>
<gene>
    <name evidence="1" type="ORF">SAMN05216186_1413</name>
</gene>
<protein>
    <submittedName>
        <fullName evidence="1">Uncharacterized protein</fullName>
    </submittedName>
</protein>
<dbReference type="InterPro" id="IPR022604">
    <property type="entry name" value="DUF2955"/>
</dbReference>
<dbReference type="STRING" id="137658.SAMN05216186_1413"/>
<dbReference type="AlphaFoldDB" id="A0A1G9PSS3"/>
<evidence type="ECO:0000313" key="1">
    <source>
        <dbReference type="EMBL" id="SDM01818.1"/>
    </source>
</evidence>
<organism evidence="1 2">
    <name type="scientific">Pseudomonas indica</name>
    <dbReference type="NCBI Taxonomy" id="137658"/>
    <lineage>
        <taxon>Bacteria</taxon>
        <taxon>Pseudomonadati</taxon>
        <taxon>Pseudomonadota</taxon>
        <taxon>Gammaproteobacteria</taxon>
        <taxon>Pseudomonadales</taxon>
        <taxon>Pseudomonadaceae</taxon>
        <taxon>Pseudomonas</taxon>
    </lineage>
</organism>
<sequence>MVKICTFLHQCLRIAGGGTLAFFLCKLFDAEYGAFFCIYPVLRLGLVPRLNRHVVRQFVAQGLVVNLRSACCTVCSVTGRCC</sequence>
<dbReference type="Proteomes" id="UP000198706">
    <property type="component" value="Unassembled WGS sequence"/>
</dbReference>
<reference evidence="1 2" key="1">
    <citation type="submission" date="2016-10" db="EMBL/GenBank/DDBJ databases">
        <authorList>
            <person name="de Groot N.N."/>
        </authorList>
    </citation>
    <scope>NUCLEOTIDE SEQUENCE [LARGE SCALE GENOMIC DNA]</scope>
    <source>
        <strain evidence="1 2">JCM 21544</strain>
    </source>
</reference>
<dbReference type="RefSeq" id="WP_244506049.1">
    <property type="nucleotide sequence ID" value="NZ_CBKZNZ010000033.1"/>
</dbReference>
<dbReference type="EMBL" id="FNFD01000041">
    <property type="protein sequence ID" value="SDM01818.1"/>
    <property type="molecule type" value="Genomic_DNA"/>
</dbReference>
<dbReference type="Pfam" id="PF11168">
    <property type="entry name" value="DUF2955"/>
    <property type="match status" value="1"/>
</dbReference>
<accession>A0A1G9PSS3</accession>
<keyword evidence="2" id="KW-1185">Reference proteome</keyword>
<name>A0A1G9PSS3_9PSED</name>
<evidence type="ECO:0000313" key="2">
    <source>
        <dbReference type="Proteomes" id="UP000198706"/>
    </source>
</evidence>